<organism evidence="2 3">
    <name type="scientific">Aerophototrophica crusticola</name>
    <dbReference type="NCBI Taxonomy" id="1709002"/>
    <lineage>
        <taxon>Bacteria</taxon>
        <taxon>Pseudomonadati</taxon>
        <taxon>Pseudomonadota</taxon>
        <taxon>Alphaproteobacteria</taxon>
        <taxon>Rhodospirillales</taxon>
        <taxon>Rhodospirillaceae</taxon>
        <taxon>Aerophototrophica</taxon>
    </lineage>
</organism>
<accession>A0A858R8E9</accession>
<dbReference type="NCBIfam" id="TIGR01841">
    <property type="entry name" value="phasin"/>
    <property type="match status" value="1"/>
</dbReference>
<dbReference type="EMBL" id="CP051775">
    <property type="protein sequence ID" value="QJE73668.1"/>
    <property type="molecule type" value="Genomic_DNA"/>
</dbReference>
<evidence type="ECO:0000259" key="1">
    <source>
        <dbReference type="Pfam" id="PF09361"/>
    </source>
</evidence>
<reference evidence="2" key="1">
    <citation type="submission" date="2020-04" db="EMBL/GenBank/DDBJ databases">
        <title>A desert anoxygenic phototrophic bacterium fixes CO2 using RubisCO under aerobic conditions.</title>
        <authorList>
            <person name="Tang K."/>
        </authorList>
    </citation>
    <scope>NUCLEOTIDE SEQUENCE [LARGE SCALE GENOMIC DNA]</scope>
    <source>
        <strain evidence="2">MIMtkB3</strain>
    </source>
</reference>
<dbReference type="AlphaFoldDB" id="A0A858R8E9"/>
<evidence type="ECO:0000313" key="3">
    <source>
        <dbReference type="Proteomes" id="UP000501891"/>
    </source>
</evidence>
<dbReference type="KEGG" id="acru:HHL28_11715"/>
<name>A0A858R8E9_9PROT</name>
<dbReference type="InterPro" id="IPR010127">
    <property type="entry name" value="Phasin_subfam-1"/>
</dbReference>
<dbReference type="Proteomes" id="UP000501891">
    <property type="component" value="Chromosome"/>
</dbReference>
<protein>
    <submittedName>
        <fullName evidence="2">TIGR01841 family phasin</fullName>
    </submittedName>
</protein>
<keyword evidence="3" id="KW-1185">Reference proteome</keyword>
<feature type="domain" description="Phasin" evidence="1">
    <location>
        <begin position="44"/>
        <end position="142"/>
    </location>
</feature>
<evidence type="ECO:0000313" key="2">
    <source>
        <dbReference type="EMBL" id="QJE73668.1"/>
    </source>
</evidence>
<proteinExistence type="predicted"/>
<dbReference type="InterPro" id="IPR018968">
    <property type="entry name" value="Phasin"/>
</dbReference>
<gene>
    <name evidence="2" type="primary">phaP</name>
    <name evidence="2" type="ORF">HHL28_11715</name>
</gene>
<sequence>MKDTIEATVTAAQDAATKNVEQAVAYTKEQVEKVSKQVFTAYDELAGLQKETVDAVLASSNILAKGFEALSKSVIAFTQSQLEQSVSVAKAAIGVKTLKELVDLQTEYARSSFDALVAETTKVSEMTVKVANEAAEPLTARVNATVEKLSKVKLAA</sequence>
<dbReference type="Pfam" id="PF09361">
    <property type="entry name" value="Phasin_2"/>
    <property type="match status" value="1"/>
</dbReference>